<name>A0A2P2BU68_9FIRM</name>
<organism evidence="2 3">
    <name type="scientific">Romboutsia hominis</name>
    <dbReference type="NCBI Taxonomy" id="1507512"/>
    <lineage>
        <taxon>Bacteria</taxon>
        <taxon>Bacillati</taxon>
        <taxon>Bacillota</taxon>
        <taxon>Clostridia</taxon>
        <taxon>Peptostreptococcales</taxon>
        <taxon>Peptostreptococcaceae</taxon>
        <taxon>Romboutsia</taxon>
    </lineage>
</organism>
<evidence type="ECO:0000256" key="1">
    <source>
        <dbReference type="SAM" id="Phobius"/>
    </source>
</evidence>
<reference evidence="2 3" key="1">
    <citation type="submission" date="2014-09" db="EMBL/GenBank/DDBJ databases">
        <authorList>
            <person name="Hornung B.V."/>
        </authorList>
    </citation>
    <scope>NUCLEOTIDE SEQUENCE [LARGE SCALE GENOMIC DNA]</scope>
    <source>
        <strain evidence="2 3">FRIFI</strain>
    </source>
</reference>
<gene>
    <name evidence="2" type="ORF">FRIFI_2390</name>
</gene>
<proteinExistence type="predicted"/>
<dbReference type="KEGG" id="rhom:FRIFI_2390"/>
<dbReference type="Pfam" id="PF14270">
    <property type="entry name" value="DUF4358"/>
    <property type="match status" value="1"/>
</dbReference>
<keyword evidence="1" id="KW-0812">Transmembrane</keyword>
<dbReference type="Proteomes" id="UP000245695">
    <property type="component" value="Chromosome 1"/>
</dbReference>
<keyword evidence="1" id="KW-1133">Transmembrane helix</keyword>
<dbReference type="InterPro" id="IPR025648">
    <property type="entry name" value="DUF4358"/>
</dbReference>
<keyword evidence="1" id="KW-0472">Membrane</keyword>
<dbReference type="EMBL" id="LN650648">
    <property type="protein sequence ID" value="CEI73916.1"/>
    <property type="molecule type" value="Genomic_DNA"/>
</dbReference>
<dbReference type="AlphaFoldDB" id="A0A2P2BU68"/>
<evidence type="ECO:0000313" key="2">
    <source>
        <dbReference type="EMBL" id="CEI73916.1"/>
    </source>
</evidence>
<accession>A0A2P2BU68</accession>
<evidence type="ECO:0000313" key="3">
    <source>
        <dbReference type="Proteomes" id="UP000245695"/>
    </source>
</evidence>
<feature type="transmembrane region" description="Helical" evidence="1">
    <location>
        <begin position="31"/>
        <end position="49"/>
    </location>
</feature>
<sequence>MAKFYGITNEFIRLAFMDKSIREVIILKKKLKVSLMILVVMFSMIFMSGCGINQNKKLEDIEKDISSKVSLDKMEKGNSKTLKRYYGLNSNDLDGFILYTPKSTMDVDEMLIVKVKDESQVQFIEDVIDSRVNKQLESFSGYGPKQCELLDNYELKVKGKYIFFAVSPKAEEMKEAFKESIVK</sequence>
<protein>
    <submittedName>
        <fullName evidence="2">Uncharacterized protein</fullName>
    </submittedName>
</protein>
<keyword evidence="3" id="KW-1185">Reference proteome</keyword>